<feature type="compositionally biased region" description="Polar residues" evidence="2">
    <location>
        <begin position="30"/>
        <end position="48"/>
    </location>
</feature>
<dbReference type="AlphaFoldDB" id="A0AAU9IQZ0"/>
<reference evidence="3" key="1">
    <citation type="submission" date="2021-09" db="EMBL/GenBank/DDBJ databases">
        <authorList>
            <consortium name="AG Swart"/>
            <person name="Singh M."/>
            <person name="Singh A."/>
            <person name="Seah K."/>
            <person name="Emmerich C."/>
        </authorList>
    </citation>
    <scope>NUCLEOTIDE SEQUENCE</scope>
    <source>
        <strain evidence="3">ATCC30299</strain>
    </source>
</reference>
<evidence type="ECO:0008006" key="5">
    <source>
        <dbReference type="Google" id="ProtNLM"/>
    </source>
</evidence>
<keyword evidence="4" id="KW-1185">Reference proteome</keyword>
<comment type="caution">
    <text evidence="3">The sequence shown here is derived from an EMBL/GenBank/DDBJ whole genome shotgun (WGS) entry which is preliminary data.</text>
</comment>
<dbReference type="Gene3D" id="1.10.287.1490">
    <property type="match status" value="1"/>
</dbReference>
<evidence type="ECO:0000313" key="4">
    <source>
        <dbReference type="Proteomes" id="UP001162131"/>
    </source>
</evidence>
<evidence type="ECO:0000313" key="3">
    <source>
        <dbReference type="EMBL" id="CAG9314185.1"/>
    </source>
</evidence>
<keyword evidence="1" id="KW-0175">Coiled coil</keyword>
<name>A0AAU9IQZ0_9CILI</name>
<gene>
    <name evidence="3" type="ORF">BSTOLATCC_MIC9981</name>
</gene>
<dbReference type="EMBL" id="CAJZBQ010000011">
    <property type="protein sequence ID" value="CAG9314185.1"/>
    <property type="molecule type" value="Genomic_DNA"/>
</dbReference>
<protein>
    <recommendedName>
        <fullName evidence="5">GRIP domain-containing protein</fullName>
    </recommendedName>
</protein>
<sequence>MSTAQDYDVDERISTIKSSLKRIQSSFLGESSSSYIPDISQANSQYSIKTPEPNEKYPPENIDNTTTTKPNSNYHTPYVSNYVAFGGNSKEENSSFSDTQSPKRQDYIQTMDPTSSSWYPKKLSIDEVEIDNFPELSKVEQEIAHKQDQIDELLGWKSEIIKKIEKYEDEIANKNDLIAELKGELFEANLQVKTLKAKNEAILREIEESSMRDSGRLDKSDLKNRIAELEKARVDYMQEKEEIQEELQRKSAKINVLEQNYLTVKKERNYFADKSKDLETKLTAISIENSEIKRKLSLHSTLSLKKLKTIDKNIPIKKGLKTLKGTEKLYWHKELEGTNEHKERLNSPRALSKQKKSPQKELTGTFMRKIIGQLMVILKVEHANELVEACTNAVKDAKLSHDAQKFHKKISSLIVKYSPPNSVEKPSLNRVYKWIRRLIEEYLLIKKQQENTQKHTQIIQMLMKMLNVNFPEDILTELKRIMN</sequence>
<feature type="coiled-coil region" evidence="1">
    <location>
        <begin position="157"/>
        <end position="267"/>
    </location>
</feature>
<feature type="region of interest" description="Disordered" evidence="2">
    <location>
        <begin position="338"/>
        <end position="360"/>
    </location>
</feature>
<dbReference type="Proteomes" id="UP001162131">
    <property type="component" value="Unassembled WGS sequence"/>
</dbReference>
<feature type="region of interest" description="Disordered" evidence="2">
    <location>
        <begin position="30"/>
        <end position="75"/>
    </location>
</feature>
<evidence type="ECO:0000256" key="2">
    <source>
        <dbReference type="SAM" id="MobiDB-lite"/>
    </source>
</evidence>
<evidence type="ECO:0000256" key="1">
    <source>
        <dbReference type="SAM" id="Coils"/>
    </source>
</evidence>
<accession>A0AAU9IQZ0</accession>
<organism evidence="3 4">
    <name type="scientific">Blepharisma stoltei</name>
    <dbReference type="NCBI Taxonomy" id="1481888"/>
    <lineage>
        <taxon>Eukaryota</taxon>
        <taxon>Sar</taxon>
        <taxon>Alveolata</taxon>
        <taxon>Ciliophora</taxon>
        <taxon>Postciliodesmatophora</taxon>
        <taxon>Heterotrichea</taxon>
        <taxon>Heterotrichida</taxon>
        <taxon>Blepharismidae</taxon>
        <taxon>Blepharisma</taxon>
    </lineage>
</organism>
<feature type="compositionally biased region" description="Polar residues" evidence="2">
    <location>
        <begin position="62"/>
        <end position="75"/>
    </location>
</feature>
<proteinExistence type="predicted"/>